<dbReference type="RefSeq" id="WP_006272893.1">
    <property type="nucleotide sequence ID" value="NZ_GL883077.1"/>
</dbReference>
<accession>F4QGL0</accession>
<name>F4QGL0_9CAUL</name>
<dbReference type="HOGENOM" id="CLU_1431880_0_0_5"/>
<evidence type="ECO:0000313" key="1">
    <source>
        <dbReference type="EMBL" id="EGF93691.1"/>
    </source>
</evidence>
<dbReference type="STRING" id="715226.ABI_21330"/>
<dbReference type="EMBL" id="GL883077">
    <property type="protein sequence ID" value="EGF93691.1"/>
    <property type="molecule type" value="Genomic_DNA"/>
</dbReference>
<dbReference type="Proteomes" id="UP000006512">
    <property type="component" value="Unassembled WGS sequence"/>
</dbReference>
<proteinExistence type="predicted"/>
<dbReference type="OrthoDB" id="7171669at2"/>
<keyword evidence="2" id="KW-1185">Reference proteome</keyword>
<reference evidence="2" key="1">
    <citation type="submission" date="2011-03" db="EMBL/GenBank/DDBJ databases">
        <title>Draft genome sequence of Brevundimonas diminuta.</title>
        <authorList>
            <person name="Brown P.J.B."/>
            <person name="Buechlein A."/>
            <person name="Hemmerich C."/>
            <person name="Brun Y.V."/>
        </authorList>
    </citation>
    <scope>NUCLEOTIDE SEQUENCE [LARGE SCALE GENOMIC DNA]</scope>
    <source>
        <strain evidence="2">C19</strain>
    </source>
</reference>
<dbReference type="AlphaFoldDB" id="F4QGL0"/>
<sequence>MSQSKRQKRINQLTYCPSLESVALAGIARQDLEPVYDLTGADTGVKRRSNVFRVLRQSEEITSNQSAAGARLIEIYAAWRGLGGKPGEREMGWAIVSGNAAPDLVTDRMIENGHVWRQVMRFVGPSSGRLLTALVQDIMEGDGVAVRRPDGQAGVRWRQVVEAVTGERRLHAQAALVRRACEDMEAFWR</sequence>
<organism evidence="1 2">
    <name type="scientific">Asticcacaulis biprosthecium C19</name>
    <dbReference type="NCBI Taxonomy" id="715226"/>
    <lineage>
        <taxon>Bacteria</taxon>
        <taxon>Pseudomonadati</taxon>
        <taxon>Pseudomonadota</taxon>
        <taxon>Alphaproteobacteria</taxon>
        <taxon>Caulobacterales</taxon>
        <taxon>Caulobacteraceae</taxon>
        <taxon>Asticcacaulis</taxon>
    </lineage>
</organism>
<evidence type="ECO:0000313" key="2">
    <source>
        <dbReference type="Proteomes" id="UP000006512"/>
    </source>
</evidence>
<gene>
    <name evidence="1" type="ORF">ABI_21330</name>
</gene>
<protein>
    <submittedName>
        <fullName evidence="1">Uncharacterized protein</fullName>
    </submittedName>
</protein>